<dbReference type="InterPro" id="IPR010921">
    <property type="entry name" value="Trp_repressor/repl_initiator"/>
</dbReference>
<organism evidence="2 4">
    <name type="scientific">Candidatus Rhodoblastus alkanivorans</name>
    <dbReference type="NCBI Taxonomy" id="2954117"/>
    <lineage>
        <taxon>Bacteria</taxon>
        <taxon>Pseudomonadati</taxon>
        <taxon>Pseudomonadota</taxon>
        <taxon>Alphaproteobacteria</taxon>
        <taxon>Hyphomicrobiales</taxon>
        <taxon>Rhodoblastaceae</taxon>
        <taxon>Rhodoblastus</taxon>
    </lineage>
</organism>
<dbReference type="Pfam" id="PF01527">
    <property type="entry name" value="HTH_Tnp_1"/>
    <property type="match status" value="1"/>
</dbReference>
<protein>
    <submittedName>
        <fullName evidence="2">Transposase</fullName>
    </submittedName>
</protein>
<dbReference type="NCBIfam" id="NF047595">
    <property type="entry name" value="IS66_ISRel24_TnpA"/>
    <property type="match status" value="1"/>
</dbReference>
<evidence type="ECO:0000256" key="1">
    <source>
        <dbReference type="ARBA" id="ARBA00009964"/>
    </source>
</evidence>
<accession>A0ABS9Z7L4</accession>
<dbReference type="EMBL" id="JAIVFP010000002">
    <property type="protein sequence ID" value="MCI4684983.1"/>
    <property type="molecule type" value="Genomic_DNA"/>
</dbReference>
<keyword evidence="4" id="KW-1185">Reference proteome</keyword>
<dbReference type="PANTHER" id="PTHR37936">
    <property type="entry name" value="TRANSPOSASE INSC FOR INSERTION ELEMENT IS2A-RELATED"/>
    <property type="match status" value="1"/>
</dbReference>
<sequence length="125" mass="13990">MHSHTHSVEKLAIVETGRRRRWSDEEKLRIVSESMAGPRLVSATARRHGISPGQLFTWRRELRVQPQRPAIEPPQMVRVCVEAAPKASGSPSMVEIILPSGVRLVVASDIDPVALRRIMNVMAPR</sequence>
<dbReference type="EMBL" id="JAIVFP010000001">
    <property type="protein sequence ID" value="MCI4683370.1"/>
    <property type="molecule type" value="Genomic_DNA"/>
</dbReference>
<dbReference type="Gene3D" id="1.10.10.10">
    <property type="entry name" value="Winged helix-like DNA-binding domain superfamily/Winged helix DNA-binding domain"/>
    <property type="match status" value="1"/>
</dbReference>
<dbReference type="InterPro" id="IPR002514">
    <property type="entry name" value="Transposase_8"/>
</dbReference>
<proteinExistence type="inferred from homology"/>
<evidence type="ECO:0000313" key="3">
    <source>
        <dbReference type="EMBL" id="MCI4684983.1"/>
    </source>
</evidence>
<dbReference type="PANTHER" id="PTHR37936:SF3">
    <property type="entry name" value="TRANSPOSASE INSC FOR INSERTION ELEMENT IS2A-RELATED"/>
    <property type="match status" value="1"/>
</dbReference>
<evidence type="ECO:0000313" key="4">
    <source>
        <dbReference type="Proteomes" id="UP001139104"/>
    </source>
</evidence>
<reference evidence="2" key="1">
    <citation type="journal article" date="2022" name="ISME J.">
        <title>Identification of active gaseous-alkane degraders at natural gas seeps.</title>
        <authorList>
            <person name="Farhan Ul Haque M."/>
            <person name="Hernandez M."/>
            <person name="Crombie A.T."/>
            <person name="Murrell J.C."/>
        </authorList>
    </citation>
    <scope>NUCLEOTIDE SEQUENCE</scope>
    <source>
        <strain evidence="2">PC2</strain>
    </source>
</reference>
<dbReference type="NCBIfam" id="NF047593">
    <property type="entry name" value="IS66_ISAeme5_TnpA"/>
    <property type="match status" value="1"/>
</dbReference>
<gene>
    <name evidence="2" type="ORF">K2U94_11425</name>
    <name evidence="3" type="ORF">K2U94_19820</name>
</gene>
<dbReference type="SUPFAM" id="SSF48295">
    <property type="entry name" value="TrpR-like"/>
    <property type="match status" value="1"/>
</dbReference>
<dbReference type="Proteomes" id="UP001139104">
    <property type="component" value="Unassembled WGS sequence"/>
</dbReference>
<evidence type="ECO:0000313" key="2">
    <source>
        <dbReference type="EMBL" id="MCI4683370.1"/>
    </source>
</evidence>
<name>A0ABS9Z7L4_9HYPH</name>
<dbReference type="InterPro" id="IPR036388">
    <property type="entry name" value="WH-like_DNA-bd_sf"/>
</dbReference>
<comment type="caution">
    <text evidence="2">The sequence shown here is derived from an EMBL/GenBank/DDBJ whole genome shotgun (WGS) entry which is preliminary data.</text>
</comment>
<comment type="similarity">
    <text evidence="1">Belongs to the transposase 8 family.</text>
</comment>
<dbReference type="RefSeq" id="WP_243067327.1">
    <property type="nucleotide sequence ID" value="NZ_JAIVFK010000089.1"/>
</dbReference>